<reference evidence="1 2" key="1">
    <citation type="submission" date="2020-01" db="EMBL/GenBank/DDBJ databases">
        <title>Insect and environment-associated Actinomycetes.</title>
        <authorList>
            <person name="Currrie C."/>
            <person name="Chevrette M."/>
            <person name="Carlson C."/>
            <person name="Stubbendieck R."/>
            <person name="Wendt-Pienkowski E."/>
        </authorList>
    </citation>
    <scope>NUCLEOTIDE SEQUENCE [LARGE SCALE GENOMIC DNA]</scope>
    <source>
        <strain evidence="1 2">SID7590</strain>
    </source>
</reference>
<sequence length="56" mass="6024">MSELDERRISEIAKEAPRVLRGAQGEAVRADARWAVEVMALVRKGKRGTGGDGGES</sequence>
<proteinExistence type="predicted"/>
<dbReference type="AlphaFoldDB" id="A0A7K3S2X7"/>
<gene>
    <name evidence="1" type="ORF">G3I50_26915</name>
</gene>
<protein>
    <submittedName>
        <fullName evidence="1">Uncharacterized protein</fullName>
    </submittedName>
</protein>
<comment type="caution">
    <text evidence="1">The sequence shown here is derived from an EMBL/GenBank/DDBJ whole genome shotgun (WGS) entry which is preliminary data.</text>
</comment>
<accession>A0A7K3S2X7</accession>
<dbReference type="Proteomes" id="UP000469670">
    <property type="component" value="Unassembled WGS sequence"/>
</dbReference>
<evidence type="ECO:0000313" key="1">
    <source>
        <dbReference type="EMBL" id="NEC21847.1"/>
    </source>
</evidence>
<dbReference type="RefSeq" id="WP_164206198.1">
    <property type="nucleotide sequence ID" value="NZ_JAAGMP010001186.1"/>
</dbReference>
<organism evidence="1 2">
    <name type="scientific">Streptomyces parvus</name>
    <dbReference type="NCBI Taxonomy" id="66428"/>
    <lineage>
        <taxon>Bacteria</taxon>
        <taxon>Bacillati</taxon>
        <taxon>Actinomycetota</taxon>
        <taxon>Actinomycetes</taxon>
        <taxon>Kitasatosporales</taxon>
        <taxon>Streptomycetaceae</taxon>
        <taxon>Streptomyces</taxon>
    </lineage>
</organism>
<name>A0A7K3S2X7_9ACTN</name>
<dbReference type="EMBL" id="JAAGMP010001186">
    <property type="protein sequence ID" value="NEC21847.1"/>
    <property type="molecule type" value="Genomic_DNA"/>
</dbReference>
<evidence type="ECO:0000313" key="2">
    <source>
        <dbReference type="Proteomes" id="UP000469670"/>
    </source>
</evidence>